<feature type="region of interest" description="Disordered" evidence="1">
    <location>
        <begin position="183"/>
        <end position="204"/>
    </location>
</feature>
<name>A0A6U4L1Y0_HEMAN</name>
<reference evidence="3" key="1">
    <citation type="submission" date="2021-01" db="EMBL/GenBank/DDBJ databases">
        <authorList>
            <person name="Corre E."/>
            <person name="Pelletier E."/>
            <person name="Niang G."/>
            <person name="Scheremetjew M."/>
            <person name="Finn R."/>
            <person name="Kale V."/>
            <person name="Holt S."/>
            <person name="Cochrane G."/>
            <person name="Meng A."/>
            <person name="Brown T."/>
            <person name="Cohen L."/>
        </authorList>
    </citation>
    <scope>NUCLEOTIDE SEQUENCE</scope>
    <source>
        <strain evidence="3">CCMP644</strain>
    </source>
</reference>
<dbReference type="AlphaFoldDB" id="A0A6U4L1Y0"/>
<evidence type="ECO:0000313" key="3">
    <source>
        <dbReference type="EMBL" id="CAD8955749.1"/>
    </source>
</evidence>
<feature type="region of interest" description="Disordered" evidence="1">
    <location>
        <begin position="50"/>
        <end position="74"/>
    </location>
</feature>
<evidence type="ECO:0000256" key="1">
    <source>
        <dbReference type="SAM" id="MobiDB-lite"/>
    </source>
</evidence>
<gene>
    <name evidence="3" type="ORF">HAND00432_LOCUS10287</name>
</gene>
<feature type="transmembrane region" description="Helical" evidence="2">
    <location>
        <begin position="13"/>
        <end position="37"/>
    </location>
</feature>
<organism evidence="3">
    <name type="scientific">Hemiselmis andersenii</name>
    <name type="common">Cryptophyte alga</name>
    <dbReference type="NCBI Taxonomy" id="464988"/>
    <lineage>
        <taxon>Eukaryota</taxon>
        <taxon>Cryptophyceae</taxon>
        <taxon>Cryptomonadales</taxon>
        <taxon>Hemiselmidaceae</taxon>
        <taxon>Hemiselmis</taxon>
    </lineage>
</organism>
<keyword evidence="2" id="KW-0812">Transmembrane</keyword>
<keyword evidence="2" id="KW-0472">Membrane</keyword>
<protein>
    <submittedName>
        <fullName evidence="3">Uncharacterized protein</fullName>
    </submittedName>
</protein>
<sequence>MNASALYEAASRFVAFSAVIPTTLSASATCLSVYALVCYRDSRKAQVLGAEAGKRAHQPPPRPDTPAQRPPHADAGRIGQLLLDQSVMEGYSSVLVKHTATVCALAAHGFASAYISLRDYEGYRRGGEAAMARHFTSKPFPMVRAPALAVLASALGSAYSATGTVMLTRPGWPDAPALREALAEEARDRRALRPPRAPAPPGRE</sequence>
<feature type="compositionally biased region" description="Pro residues" evidence="1">
    <location>
        <begin position="195"/>
        <end position="204"/>
    </location>
</feature>
<accession>A0A6U4L1Y0</accession>
<evidence type="ECO:0000256" key="2">
    <source>
        <dbReference type="SAM" id="Phobius"/>
    </source>
</evidence>
<keyword evidence="2" id="KW-1133">Transmembrane helix</keyword>
<proteinExistence type="predicted"/>
<dbReference type="EMBL" id="HBFX01017044">
    <property type="protein sequence ID" value="CAD8955749.1"/>
    <property type="molecule type" value="Transcribed_RNA"/>
</dbReference>